<evidence type="ECO:0000256" key="16">
    <source>
        <dbReference type="PROSITE-ProRule" id="PRU00289"/>
    </source>
</evidence>
<dbReference type="Pfam" id="PF13491">
    <property type="entry name" value="FtsK_4TM"/>
    <property type="match status" value="1"/>
</dbReference>
<evidence type="ECO:0000259" key="19">
    <source>
        <dbReference type="PROSITE" id="PS50901"/>
    </source>
</evidence>
<dbReference type="CDD" id="cd01127">
    <property type="entry name" value="TrwB_TraG_TraD_VirD4"/>
    <property type="match status" value="1"/>
</dbReference>
<keyword evidence="5" id="KW-0132">Cell division</keyword>
<dbReference type="Pfam" id="PF17854">
    <property type="entry name" value="FtsK_alpha"/>
    <property type="match status" value="1"/>
</dbReference>
<keyword evidence="12 18" id="KW-0472">Membrane</keyword>
<evidence type="ECO:0000313" key="20">
    <source>
        <dbReference type="EMBL" id="MDS9466914.1"/>
    </source>
</evidence>
<feature type="domain" description="FtsK" evidence="19">
    <location>
        <begin position="517"/>
        <end position="736"/>
    </location>
</feature>
<keyword evidence="6 18" id="KW-0812">Transmembrane</keyword>
<dbReference type="Gene3D" id="3.40.50.300">
    <property type="entry name" value="P-loop containing nucleotide triphosphate hydrolases"/>
    <property type="match status" value="1"/>
</dbReference>
<dbReference type="Pfam" id="PF09397">
    <property type="entry name" value="FtsK_gamma"/>
    <property type="match status" value="1"/>
</dbReference>
<reference evidence="21" key="1">
    <citation type="submission" date="2023-07" db="EMBL/GenBank/DDBJ databases">
        <title>Paracoccus sp. MBLB3053 whole genome sequence.</title>
        <authorList>
            <person name="Hwang C.Y."/>
            <person name="Cho E.-S."/>
            <person name="Seo M.-J."/>
        </authorList>
    </citation>
    <scope>NUCLEOTIDE SEQUENCE [LARGE SCALE GENOMIC DNA]</scope>
    <source>
        <strain evidence="21">MBLB3053</strain>
    </source>
</reference>
<accession>A0ABU2HQP8</accession>
<dbReference type="InterPro" id="IPR003593">
    <property type="entry name" value="AAA+_ATPase"/>
</dbReference>
<proteinExistence type="inferred from homology"/>
<dbReference type="InterPro" id="IPR025199">
    <property type="entry name" value="FtsK_4TM"/>
</dbReference>
<sequence>MASWQAKHRDPLFDQSTQEALERRGKEILGAFLVILGVLIAMMLVSYSPDDPSVMSATDQPAENLLGRPGAYFASAAVMITGHGIWVAVLGLIVWGLRFMLHRGEDRVKRALFLPIAVVLVSIYATSMAPPPDWTQSFGLGGHLGDMLMGAMLSIMPIKASIAIKFLALVTAAAAIAFLSFVLGFDRRELSATGRFLRNGLATARLIVLQAVDKSARLSSGAAREIKTRADARRDRVARASAASLPEPRIHNAPTAPARRAPTIGHRSDEYAPQSELIDPETNYAEDDEPPSDAEISARITDAIRQRAERPTEKPSVLSAVTSRLTGSRPGSDFLPDPDDDTDTDNEAVLPVPAPRVERPAPAAKPRTASPARFDETASHYECPPLSLLTAPSTVERHQLPPEALMENARMLEAVLDDYGVKGQITDVRPGPVVTLYELEPAPGLKASRVIGLADDIARSMSALSARVSTVPGRSVIGIELPNARREKVVLREILAAPSYADGTQPLPLALGKDIGGGPVVANLAKMPHLLIAGTTGSGKSVAINTMILSLLYKLTPEECRLIMIDPKMLELSVYDGIPHLLSPVVTDPKKAVVALKWVVGEMEERYRKMSKMGVRNIEGYNGRVREALAKDEMFKRTVQTGFDEDTGEPIFETEEFQPETFPYIVVIVDEMADLMMVAGKEIEACIQRLAQMARASGIHIVMATQRPSVDVITGTIKANFPTRISFQVTSKIDSRTILGEQGAEQLLGMGDMLYMAGGSKITRVHGPFVSDEEVEEVVNHLKSFGPPSYMSGVVEGPDEERADSIDQVLGLSSGEGGDAELYDMAVAIVAKDRKCSTSYIQRKLAIGYNKAARLVEQMEDQGIVSPANHVGKREVLVPEV</sequence>
<dbReference type="Proteomes" id="UP001269144">
    <property type="component" value="Unassembled WGS sequence"/>
</dbReference>
<keyword evidence="9 16" id="KW-0067">ATP-binding</keyword>
<dbReference type="RefSeq" id="WP_311159106.1">
    <property type="nucleotide sequence ID" value="NZ_JAVQLW010000001.1"/>
</dbReference>
<keyword evidence="11" id="KW-0238">DNA-binding</keyword>
<dbReference type="Pfam" id="PF01580">
    <property type="entry name" value="FtsK_SpoIIIE"/>
    <property type="match status" value="1"/>
</dbReference>
<dbReference type="EMBL" id="JAVQLW010000001">
    <property type="protein sequence ID" value="MDS9466914.1"/>
    <property type="molecule type" value="Genomic_DNA"/>
</dbReference>
<keyword evidence="4" id="KW-1003">Cell membrane</keyword>
<organism evidence="20 21">
    <name type="scientific">Paracoccus aurantius</name>
    <dbReference type="NCBI Taxonomy" id="3073814"/>
    <lineage>
        <taxon>Bacteria</taxon>
        <taxon>Pseudomonadati</taxon>
        <taxon>Pseudomonadota</taxon>
        <taxon>Alphaproteobacteria</taxon>
        <taxon>Rhodobacterales</taxon>
        <taxon>Paracoccaceae</taxon>
        <taxon>Paracoccus</taxon>
    </lineage>
</organism>
<evidence type="ECO:0000256" key="6">
    <source>
        <dbReference type="ARBA" id="ARBA00022692"/>
    </source>
</evidence>
<evidence type="ECO:0000313" key="21">
    <source>
        <dbReference type="Proteomes" id="UP001269144"/>
    </source>
</evidence>
<gene>
    <name evidence="20" type="ORF">RGQ15_04895</name>
</gene>
<dbReference type="PANTHER" id="PTHR22683:SF41">
    <property type="entry name" value="DNA TRANSLOCASE FTSK"/>
    <property type="match status" value="1"/>
</dbReference>
<evidence type="ECO:0000256" key="8">
    <source>
        <dbReference type="ARBA" id="ARBA00022829"/>
    </source>
</evidence>
<evidence type="ECO:0000256" key="12">
    <source>
        <dbReference type="ARBA" id="ARBA00023136"/>
    </source>
</evidence>
<dbReference type="InterPro" id="IPR036388">
    <property type="entry name" value="WH-like_DNA-bd_sf"/>
</dbReference>
<feature type="transmembrane region" description="Helical" evidence="18">
    <location>
        <begin position="111"/>
        <end position="129"/>
    </location>
</feature>
<dbReference type="SMART" id="SM00382">
    <property type="entry name" value="AAA"/>
    <property type="match status" value="1"/>
</dbReference>
<dbReference type="SUPFAM" id="SSF52540">
    <property type="entry name" value="P-loop containing nucleoside triphosphate hydrolases"/>
    <property type="match status" value="1"/>
</dbReference>
<evidence type="ECO:0000256" key="9">
    <source>
        <dbReference type="ARBA" id="ARBA00022840"/>
    </source>
</evidence>
<dbReference type="InterPro" id="IPR002543">
    <property type="entry name" value="FtsK_dom"/>
</dbReference>
<feature type="transmembrane region" description="Helical" evidence="18">
    <location>
        <begin position="135"/>
        <end position="155"/>
    </location>
</feature>
<feature type="compositionally biased region" description="Basic and acidic residues" evidence="17">
    <location>
        <begin position="229"/>
        <end position="238"/>
    </location>
</feature>
<feature type="compositionally biased region" description="Basic and acidic residues" evidence="17">
    <location>
        <begin position="302"/>
        <end position="313"/>
    </location>
</feature>
<comment type="function">
    <text evidence="14">Essential cell division protein that coordinates cell division and chromosome segregation. The N-terminus is involved in assembly of the cell-division machinery. The C-terminus functions as a DNA motor that moves dsDNA in an ATP-dependent manner towards the dif recombination site, which is located within the replication terminus region. Translocation stops specifically at Xer-dif sites, where FtsK interacts with the Xer recombinase, allowing activation of chromosome unlinking by recombination. FtsK orienting polar sequences (KOPS) guide the direction of DNA translocation. FtsK can remove proteins from DNA as it translocates, but translocation stops specifically at XerCD-dif site, thereby preventing removal of XerC and XerD from dif.</text>
</comment>
<comment type="subunit">
    <text evidence="15">Homohexamer. Forms a ring that surrounds DNA.</text>
</comment>
<dbReference type="InterPro" id="IPR050206">
    <property type="entry name" value="FtsK/SpoIIIE/SftA"/>
</dbReference>
<evidence type="ECO:0000256" key="5">
    <source>
        <dbReference type="ARBA" id="ARBA00022618"/>
    </source>
</evidence>
<keyword evidence="21" id="KW-1185">Reference proteome</keyword>
<dbReference type="InterPro" id="IPR041027">
    <property type="entry name" value="FtsK_alpha"/>
</dbReference>
<evidence type="ECO:0000256" key="13">
    <source>
        <dbReference type="ARBA" id="ARBA00023306"/>
    </source>
</evidence>
<feature type="region of interest" description="Disordered" evidence="17">
    <location>
        <begin position="229"/>
        <end position="373"/>
    </location>
</feature>
<keyword evidence="10 18" id="KW-1133">Transmembrane helix</keyword>
<dbReference type="Gene3D" id="3.30.980.40">
    <property type="match status" value="1"/>
</dbReference>
<evidence type="ECO:0000256" key="7">
    <source>
        <dbReference type="ARBA" id="ARBA00022741"/>
    </source>
</evidence>
<comment type="caution">
    <text evidence="20">The sequence shown here is derived from an EMBL/GenBank/DDBJ whole genome shotgun (WGS) entry which is preliminary data.</text>
</comment>
<feature type="compositionally biased region" description="Low complexity" evidence="17">
    <location>
        <begin position="253"/>
        <end position="263"/>
    </location>
</feature>
<feature type="binding site" evidence="16">
    <location>
        <begin position="534"/>
        <end position="541"/>
    </location>
    <ligand>
        <name>ATP</name>
        <dbReference type="ChEBI" id="CHEBI:30616"/>
    </ligand>
</feature>
<dbReference type="SMART" id="SM00843">
    <property type="entry name" value="Ftsk_gamma"/>
    <property type="match status" value="1"/>
</dbReference>
<keyword evidence="13" id="KW-0131">Cell cycle</keyword>
<dbReference type="SUPFAM" id="SSF46785">
    <property type="entry name" value="Winged helix' DNA-binding domain"/>
    <property type="match status" value="1"/>
</dbReference>
<evidence type="ECO:0000256" key="14">
    <source>
        <dbReference type="ARBA" id="ARBA00024784"/>
    </source>
</evidence>
<evidence type="ECO:0000256" key="10">
    <source>
        <dbReference type="ARBA" id="ARBA00022989"/>
    </source>
</evidence>
<evidence type="ECO:0000256" key="17">
    <source>
        <dbReference type="SAM" id="MobiDB-lite"/>
    </source>
</evidence>
<protein>
    <recommendedName>
        <fullName evidence="3">DNA translocase FtsK</fullName>
    </recommendedName>
</protein>
<dbReference type="InterPro" id="IPR036390">
    <property type="entry name" value="WH_DNA-bd_sf"/>
</dbReference>
<keyword evidence="7 16" id="KW-0547">Nucleotide-binding</keyword>
<dbReference type="PROSITE" id="PS50901">
    <property type="entry name" value="FTSK"/>
    <property type="match status" value="1"/>
</dbReference>
<feature type="compositionally biased region" description="Acidic residues" evidence="17">
    <location>
        <begin position="336"/>
        <end position="346"/>
    </location>
</feature>
<evidence type="ECO:0000256" key="4">
    <source>
        <dbReference type="ARBA" id="ARBA00022475"/>
    </source>
</evidence>
<evidence type="ECO:0000256" key="3">
    <source>
        <dbReference type="ARBA" id="ARBA00020887"/>
    </source>
</evidence>
<dbReference type="InterPro" id="IPR018541">
    <property type="entry name" value="Ftsk_gamma"/>
</dbReference>
<dbReference type="Gene3D" id="1.10.10.10">
    <property type="entry name" value="Winged helix-like DNA-binding domain superfamily/Winged helix DNA-binding domain"/>
    <property type="match status" value="1"/>
</dbReference>
<evidence type="ECO:0000256" key="15">
    <source>
        <dbReference type="ARBA" id="ARBA00025923"/>
    </source>
</evidence>
<name>A0ABU2HQP8_9RHOB</name>
<evidence type="ECO:0000256" key="1">
    <source>
        <dbReference type="ARBA" id="ARBA00004651"/>
    </source>
</evidence>
<comment type="subcellular location">
    <subcellularLocation>
        <location evidence="1">Cell membrane</location>
        <topology evidence="1">Multi-pass membrane protein</topology>
    </subcellularLocation>
</comment>
<evidence type="ECO:0000256" key="2">
    <source>
        <dbReference type="ARBA" id="ARBA00006474"/>
    </source>
</evidence>
<dbReference type="InterPro" id="IPR027417">
    <property type="entry name" value="P-loop_NTPase"/>
</dbReference>
<feature type="transmembrane region" description="Helical" evidence="18">
    <location>
        <begin position="28"/>
        <end position="47"/>
    </location>
</feature>
<keyword evidence="8" id="KW-0159">Chromosome partition</keyword>
<evidence type="ECO:0000256" key="11">
    <source>
        <dbReference type="ARBA" id="ARBA00023125"/>
    </source>
</evidence>
<feature type="transmembrane region" description="Helical" evidence="18">
    <location>
        <begin position="71"/>
        <end position="99"/>
    </location>
</feature>
<evidence type="ECO:0000256" key="18">
    <source>
        <dbReference type="SAM" id="Phobius"/>
    </source>
</evidence>
<dbReference type="PANTHER" id="PTHR22683">
    <property type="entry name" value="SPORULATION PROTEIN RELATED"/>
    <property type="match status" value="1"/>
</dbReference>
<feature type="transmembrane region" description="Helical" evidence="18">
    <location>
        <begin position="162"/>
        <end position="185"/>
    </location>
</feature>
<comment type="similarity">
    <text evidence="2">Belongs to the FtsK/SpoIIIE/SftA family.</text>
</comment>